<dbReference type="Pfam" id="PF13193">
    <property type="entry name" value="AMP-binding_C"/>
    <property type="match status" value="1"/>
</dbReference>
<evidence type="ECO:0000256" key="1">
    <source>
        <dbReference type="ARBA" id="ARBA00006432"/>
    </source>
</evidence>
<reference evidence="6" key="1">
    <citation type="journal article" date="2019" name="Int. J. Syst. Evol. Microbiol.">
        <title>The Global Catalogue of Microorganisms (GCM) 10K type strain sequencing project: providing services to taxonomists for standard genome sequencing and annotation.</title>
        <authorList>
            <consortium name="The Broad Institute Genomics Platform"/>
            <consortium name="The Broad Institute Genome Sequencing Center for Infectious Disease"/>
            <person name="Wu L."/>
            <person name="Ma J."/>
        </authorList>
    </citation>
    <scope>NUCLEOTIDE SEQUENCE [LARGE SCALE GENOMIC DNA]</scope>
    <source>
        <strain evidence="6">KCTC 42087</strain>
    </source>
</reference>
<dbReference type="InterPro" id="IPR025110">
    <property type="entry name" value="AMP-bd_C"/>
</dbReference>
<dbReference type="Proteomes" id="UP001596074">
    <property type="component" value="Unassembled WGS sequence"/>
</dbReference>
<protein>
    <submittedName>
        <fullName evidence="5">AMP-binding protein</fullName>
    </submittedName>
</protein>
<evidence type="ECO:0000259" key="4">
    <source>
        <dbReference type="Pfam" id="PF13193"/>
    </source>
</evidence>
<comment type="caution">
    <text evidence="5">The sequence shown here is derived from an EMBL/GenBank/DDBJ whole genome shotgun (WGS) entry which is preliminary data.</text>
</comment>
<comment type="similarity">
    <text evidence="1">Belongs to the ATP-dependent AMP-binding enzyme family.</text>
</comment>
<dbReference type="RefSeq" id="WP_378290061.1">
    <property type="nucleotide sequence ID" value="NZ_JBHSON010000106.1"/>
</dbReference>
<accession>A0ABW1AFE9</accession>
<dbReference type="InterPro" id="IPR042099">
    <property type="entry name" value="ANL_N_sf"/>
</dbReference>
<evidence type="ECO:0000313" key="5">
    <source>
        <dbReference type="EMBL" id="MFC5753241.1"/>
    </source>
</evidence>
<keyword evidence="2" id="KW-0436">Ligase</keyword>
<evidence type="ECO:0000259" key="3">
    <source>
        <dbReference type="Pfam" id="PF00501"/>
    </source>
</evidence>
<name>A0ABW1AFE9_9ACTN</name>
<dbReference type="Pfam" id="PF00501">
    <property type="entry name" value="AMP-binding"/>
    <property type="match status" value="1"/>
</dbReference>
<keyword evidence="6" id="KW-1185">Reference proteome</keyword>
<dbReference type="PANTHER" id="PTHR43201:SF5">
    <property type="entry name" value="MEDIUM-CHAIN ACYL-COA LIGASE ACSF2, MITOCHONDRIAL"/>
    <property type="match status" value="1"/>
</dbReference>
<evidence type="ECO:0000256" key="2">
    <source>
        <dbReference type="ARBA" id="ARBA00022598"/>
    </source>
</evidence>
<dbReference type="EMBL" id="JBHSON010000106">
    <property type="protein sequence ID" value="MFC5753241.1"/>
    <property type="molecule type" value="Genomic_DNA"/>
</dbReference>
<sequence length="547" mass="59317">MSGRTAPAAVPPGRREREVAAGRWRDRMIDGYVAEAAERRPDAPAVIDGDVTLTYAELERRVRATAASLQDLGVVRGEAVSWQLPNWHEACVLHHAVLRIGAVSNPIVPIYRRRELAYILAEARSRVFVMPETFRGFSHVDMLAEIRGELPLLEHVVPCRGGGSSFDDLCAGDRAPAPVDRTADDPMLLLFTSGTTARPKGAVHTHNTLDYENRSIIDVYGLTPSDVVFMPSPVSHITGLLYGLQLPAMLGTAVVLQDVWEVQEGRRLIDRHRCTFTVAATPFLHDLTYRPDPGGLDVSSMRVFACGGADVPPGLIRDARERLGCVASRLYGSTEFPTLSTTGPDDPPEKGAVTDGRAIGAAEFRVVDDGGRPVAAGEVGELLVTGPELFLGYRRAEDDADAFTPDGWFRTGDLAVRDADGYLTIRGRKKDIILRGGENISVTEVEALLFDHPRIAEIAVVAMPDPVMVERGCAFVVPRPDAGPPLTLADLAGYLIERGVAKQKIPERLELVPGLPRTQSGKVQKFRLRDTVRAKLASEGVIAPADA</sequence>
<dbReference type="SUPFAM" id="SSF56801">
    <property type="entry name" value="Acetyl-CoA synthetase-like"/>
    <property type="match status" value="1"/>
</dbReference>
<dbReference type="Gene3D" id="3.40.50.12780">
    <property type="entry name" value="N-terminal domain of ligase-like"/>
    <property type="match status" value="1"/>
</dbReference>
<evidence type="ECO:0000313" key="6">
    <source>
        <dbReference type="Proteomes" id="UP001596074"/>
    </source>
</evidence>
<dbReference type="Gene3D" id="3.30.300.30">
    <property type="match status" value="1"/>
</dbReference>
<gene>
    <name evidence="5" type="ORF">ACFPZN_47145</name>
</gene>
<feature type="domain" description="AMP-dependent synthetase/ligase" evidence="3">
    <location>
        <begin position="34"/>
        <end position="393"/>
    </location>
</feature>
<dbReference type="PANTHER" id="PTHR43201">
    <property type="entry name" value="ACYL-COA SYNTHETASE"/>
    <property type="match status" value="1"/>
</dbReference>
<proteinExistence type="inferred from homology"/>
<dbReference type="InterPro" id="IPR000873">
    <property type="entry name" value="AMP-dep_synth/lig_dom"/>
</dbReference>
<organism evidence="5 6">
    <name type="scientific">Actinomadura rugatobispora</name>
    <dbReference type="NCBI Taxonomy" id="1994"/>
    <lineage>
        <taxon>Bacteria</taxon>
        <taxon>Bacillati</taxon>
        <taxon>Actinomycetota</taxon>
        <taxon>Actinomycetes</taxon>
        <taxon>Streptosporangiales</taxon>
        <taxon>Thermomonosporaceae</taxon>
        <taxon>Actinomadura</taxon>
    </lineage>
</organism>
<feature type="domain" description="AMP-binding enzyme C-terminal" evidence="4">
    <location>
        <begin position="444"/>
        <end position="522"/>
    </location>
</feature>
<dbReference type="InterPro" id="IPR045851">
    <property type="entry name" value="AMP-bd_C_sf"/>
</dbReference>